<evidence type="ECO:0000256" key="5">
    <source>
        <dbReference type="ARBA" id="ARBA00022777"/>
    </source>
</evidence>
<dbReference type="EMBL" id="FNPB01000001">
    <property type="protein sequence ID" value="SDX61037.1"/>
    <property type="molecule type" value="Genomic_DNA"/>
</dbReference>
<dbReference type="PRINTS" id="PR00344">
    <property type="entry name" value="BCTRLSENSOR"/>
</dbReference>
<dbReference type="Pfam" id="PF00512">
    <property type="entry name" value="HisKA"/>
    <property type="match status" value="1"/>
</dbReference>
<dbReference type="OrthoDB" id="3369at2157"/>
<dbReference type="SUPFAM" id="SSF47384">
    <property type="entry name" value="Homodimeric domain of signal transducing histidine kinase"/>
    <property type="match status" value="1"/>
</dbReference>
<dbReference type="Gene3D" id="3.30.450.20">
    <property type="entry name" value="PAS domain"/>
    <property type="match status" value="1"/>
</dbReference>
<dbReference type="PANTHER" id="PTHR43304">
    <property type="entry name" value="PHYTOCHROME-LIKE PROTEIN CPH1"/>
    <property type="match status" value="1"/>
</dbReference>
<evidence type="ECO:0000256" key="3">
    <source>
        <dbReference type="ARBA" id="ARBA00022553"/>
    </source>
</evidence>
<dbReference type="STRING" id="660517.SAMN04487946_101347"/>
<reference evidence="10" key="1">
    <citation type="submission" date="2016-10" db="EMBL/GenBank/DDBJ databases">
        <authorList>
            <person name="Varghese N."/>
            <person name="Submissions S."/>
        </authorList>
    </citation>
    <scope>NUCLEOTIDE SEQUENCE [LARGE SCALE GENOMIC DNA]</scope>
    <source>
        <strain evidence="10">CGMCC 1.10118</strain>
    </source>
</reference>
<gene>
    <name evidence="9" type="ORF">SAMN04487946_101347</name>
</gene>
<dbReference type="NCBIfam" id="TIGR00229">
    <property type="entry name" value="sensory_box"/>
    <property type="match status" value="1"/>
</dbReference>
<dbReference type="SMART" id="SM00091">
    <property type="entry name" value="PAS"/>
    <property type="match status" value="1"/>
</dbReference>
<dbReference type="AlphaFoldDB" id="A0A1H3D3S7"/>
<comment type="catalytic activity">
    <reaction evidence="1">
        <text>ATP + protein L-histidine = ADP + protein N-phospho-L-histidine.</text>
        <dbReference type="EC" id="2.7.13.3"/>
    </reaction>
</comment>
<feature type="domain" description="Histidine kinase" evidence="6">
    <location>
        <begin position="139"/>
        <end position="347"/>
    </location>
</feature>
<dbReference type="Pfam" id="PF02518">
    <property type="entry name" value="HATPase_c"/>
    <property type="match status" value="1"/>
</dbReference>
<evidence type="ECO:0000256" key="1">
    <source>
        <dbReference type="ARBA" id="ARBA00000085"/>
    </source>
</evidence>
<feature type="domain" description="PAC" evidence="8">
    <location>
        <begin position="84"/>
        <end position="135"/>
    </location>
</feature>
<dbReference type="SMART" id="SM00387">
    <property type="entry name" value="HATPase_c"/>
    <property type="match status" value="1"/>
</dbReference>
<evidence type="ECO:0000259" key="8">
    <source>
        <dbReference type="PROSITE" id="PS50113"/>
    </source>
</evidence>
<dbReference type="RefSeq" id="WP_089764463.1">
    <property type="nucleotide sequence ID" value="NZ_FNPB01000001.1"/>
</dbReference>
<protein>
    <recommendedName>
        <fullName evidence="2">histidine kinase</fullName>
        <ecNumber evidence="2">2.7.13.3</ecNumber>
    </recommendedName>
</protein>
<dbReference type="InterPro" id="IPR005467">
    <property type="entry name" value="His_kinase_dom"/>
</dbReference>
<dbReference type="InterPro" id="IPR035965">
    <property type="entry name" value="PAS-like_dom_sf"/>
</dbReference>
<dbReference type="InterPro" id="IPR036890">
    <property type="entry name" value="HATPase_C_sf"/>
</dbReference>
<dbReference type="EC" id="2.7.13.3" evidence="2"/>
<dbReference type="GO" id="GO:0000155">
    <property type="term" value="F:phosphorelay sensor kinase activity"/>
    <property type="evidence" value="ECO:0007669"/>
    <property type="project" value="InterPro"/>
</dbReference>
<accession>A0A1H3D3S7</accession>
<evidence type="ECO:0000256" key="2">
    <source>
        <dbReference type="ARBA" id="ARBA00012438"/>
    </source>
</evidence>
<dbReference type="InterPro" id="IPR003594">
    <property type="entry name" value="HATPase_dom"/>
</dbReference>
<proteinExistence type="predicted"/>
<dbReference type="PROSITE" id="PS50109">
    <property type="entry name" value="HIS_KIN"/>
    <property type="match status" value="1"/>
</dbReference>
<name>A0A1H3D3S7_9EURY</name>
<evidence type="ECO:0000259" key="7">
    <source>
        <dbReference type="PROSITE" id="PS50112"/>
    </source>
</evidence>
<keyword evidence="3" id="KW-0597">Phosphoprotein</keyword>
<keyword evidence="4" id="KW-0808">Transferase</keyword>
<dbReference type="InterPro" id="IPR004358">
    <property type="entry name" value="Sig_transdc_His_kin-like_C"/>
</dbReference>
<dbReference type="PROSITE" id="PS50112">
    <property type="entry name" value="PAS"/>
    <property type="match status" value="1"/>
</dbReference>
<dbReference type="CDD" id="cd00082">
    <property type="entry name" value="HisKA"/>
    <property type="match status" value="1"/>
</dbReference>
<keyword evidence="10" id="KW-1185">Reference proteome</keyword>
<dbReference type="InterPro" id="IPR000014">
    <property type="entry name" value="PAS"/>
</dbReference>
<evidence type="ECO:0000313" key="9">
    <source>
        <dbReference type="EMBL" id="SDX61037.1"/>
    </source>
</evidence>
<keyword evidence="5" id="KW-0418">Kinase</keyword>
<dbReference type="SUPFAM" id="SSF55785">
    <property type="entry name" value="PYP-like sensor domain (PAS domain)"/>
    <property type="match status" value="1"/>
</dbReference>
<organism evidence="9 10">
    <name type="scientific">Halobellus clavatus</name>
    <dbReference type="NCBI Taxonomy" id="660517"/>
    <lineage>
        <taxon>Archaea</taxon>
        <taxon>Methanobacteriati</taxon>
        <taxon>Methanobacteriota</taxon>
        <taxon>Stenosarchaea group</taxon>
        <taxon>Halobacteria</taxon>
        <taxon>Halobacteriales</taxon>
        <taxon>Haloferacaceae</taxon>
        <taxon>Halobellus</taxon>
    </lineage>
</organism>
<evidence type="ECO:0000313" key="10">
    <source>
        <dbReference type="Proteomes" id="UP000199170"/>
    </source>
</evidence>
<dbReference type="CDD" id="cd00130">
    <property type="entry name" value="PAS"/>
    <property type="match status" value="1"/>
</dbReference>
<dbReference type="SMART" id="SM00388">
    <property type="entry name" value="HisKA"/>
    <property type="match status" value="1"/>
</dbReference>
<dbReference type="SUPFAM" id="SSF55874">
    <property type="entry name" value="ATPase domain of HSP90 chaperone/DNA topoisomerase II/histidine kinase"/>
    <property type="match status" value="1"/>
</dbReference>
<dbReference type="InterPro" id="IPR003661">
    <property type="entry name" value="HisK_dim/P_dom"/>
</dbReference>
<dbReference type="Gene3D" id="3.30.565.10">
    <property type="entry name" value="Histidine kinase-like ATPase, C-terminal domain"/>
    <property type="match status" value="1"/>
</dbReference>
<dbReference type="Pfam" id="PF08447">
    <property type="entry name" value="PAS_3"/>
    <property type="match status" value="1"/>
</dbReference>
<dbReference type="PROSITE" id="PS50113">
    <property type="entry name" value="PAC"/>
    <property type="match status" value="1"/>
</dbReference>
<evidence type="ECO:0000256" key="4">
    <source>
        <dbReference type="ARBA" id="ARBA00022679"/>
    </source>
</evidence>
<dbReference type="CDD" id="cd00075">
    <property type="entry name" value="HATPase"/>
    <property type="match status" value="1"/>
</dbReference>
<dbReference type="InterPro" id="IPR000700">
    <property type="entry name" value="PAS-assoc_C"/>
</dbReference>
<sequence length="347" mass="38880">MPEPSLSERSDFRTLIDNLDGVAIWIASGPETFEYISDGFEDIWGIPAEEVKSDVSRLYETIHPEDRERVRSLVEQTDEGPIETTYESRVVRPDGTVRWTQNRQFPIQREDGGYDVVGISVDVTELKTREQELEVLNRIIRHDIRNDISIVLGWAELLESHVDDDGREQLQKISRSGEHIVELTEIARDYAEAIAGGRAVDVVPVSLRELLETELETRRDAFPEARFVVEGSIPDADVRANEMLGSVFKNILNNGVQHNDTDDPVVTVSCELDGDDAVVRIADNGPGIPEDEQELIFQRGKKGIKSGGEGLGLHLVQRLVDQYDGTVAIEDNEPRGSVFVVRIPRAD</sequence>
<dbReference type="Gene3D" id="1.10.287.130">
    <property type="match status" value="1"/>
</dbReference>
<dbReference type="InterPro" id="IPR036097">
    <property type="entry name" value="HisK_dim/P_sf"/>
</dbReference>
<evidence type="ECO:0000259" key="6">
    <source>
        <dbReference type="PROSITE" id="PS50109"/>
    </source>
</evidence>
<feature type="domain" description="PAS" evidence="7">
    <location>
        <begin position="8"/>
        <end position="81"/>
    </location>
</feature>
<dbReference type="Proteomes" id="UP000199170">
    <property type="component" value="Unassembled WGS sequence"/>
</dbReference>
<dbReference type="InterPro" id="IPR052162">
    <property type="entry name" value="Sensor_kinase/Photoreceptor"/>
</dbReference>
<dbReference type="PANTHER" id="PTHR43304:SF1">
    <property type="entry name" value="PAC DOMAIN-CONTAINING PROTEIN"/>
    <property type="match status" value="1"/>
</dbReference>
<dbReference type="InterPro" id="IPR013655">
    <property type="entry name" value="PAS_fold_3"/>
</dbReference>